<dbReference type="PANTHER" id="PTHR11610">
    <property type="entry name" value="LIPASE"/>
    <property type="match status" value="1"/>
</dbReference>
<dbReference type="GO" id="GO:0016042">
    <property type="term" value="P:lipid catabolic process"/>
    <property type="evidence" value="ECO:0007669"/>
    <property type="project" value="TreeGrafter"/>
</dbReference>
<evidence type="ECO:0000256" key="1">
    <source>
        <dbReference type="RuleBase" id="RU004262"/>
    </source>
</evidence>
<dbReference type="GO" id="GO:0016298">
    <property type="term" value="F:lipase activity"/>
    <property type="evidence" value="ECO:0007669"/>
    <property type="project" value="InterPro"/>
</dbReference>
<keyword evidence="2" id="KW-0732">Signal</keyword>
<dbReference type="InterPro" id="IPR013818">
    <property type="entry name" value="Lipase"/>
</dbReference>
<name>A0A8J2NTQ0_9HEXA</name>
<evidence type="ECO:0000313" key="5">
    <source>
        <dbReference type="Proteomes" id="UP000708208"/>
    </source>
</evidence>
<comment type="caution">
    <text evidence="4">The sequence shown here is derived from an EMBL/GenBank/DDBJ whole genome shotgun (WGS) entry which is preliminary data.</text>
</comment>
<gene>
    <name evidence="4" type="ORF">AFUS01_LOCUS14692</name>
</gene>
<dbReference type="OrthoDB" id="199913at2759"/>
<organism evidence="4 5">
    <name type="scientific">Allacma fusca</name>
    <dbReference type="NCBI Taxonomy" id="39272"/>
    <lineage>
        <taxon>Eukaryota</taxon>
        <taxon>Metazoa</taxon>
        <taxon>Ecdysozoa</taxon>
        <taxon>Arthropoda</taxon>
        <taxon>Hexapoda</taxon>
        <taxon>Collembola</taxon>
        <taxon>Symphypleona</taxon>
        <taxon>Sminthuridae</taxon>
        <taxon>Allacma</taxon>
    </lineage>
</organism>
<feature type="chain" id="PRO_5035153180" description="Lipase domain-containing protein" evidence="2">
    <location>
        <begin position="23"/>
        <end position="380"/>
    </location>
</feature>
<keyword evidence="5" id="KW-1185">Reference proteome</keyword>
<dbReference type="AlphaFoldDB" id="A0A8J2NTQ0"/>
<reference evidence="4" key="1">
    <citation type="submission" date="2021-06" db="EMBL/GenBank/DDBJ databases">
        <authorList>
            <person name="Hodson N. C."/>
            <person name="Mongue J. A."/>
            <person name="Jaron S. K."/>
        </authorList>
    </citation>
    <scope>NUCLEOTIDE SEQUENCE</scope>
</reference>
<evidence type="ECO:0000313" key="4">
    <source>
        <dbReference type="EMBL" id="CAG7725747.1"/>
    </source>
</evidence>
<proteinExistence type="inferred from homology"/>
<dbReference type="GO" id="GO:0005615">
    <property type="term" value="C:extracellular space"/>
    <property type="evidence" value="ECO:0007669"/>
    <property type="project" value="TreeGrafter"/>
</dbReference>
<dbReference type="GO" id="GO:0017171">
    <property type="term" value="F:serine hydrolase activity"/>
    <property type="evidence" value="ECO:0007669"/>
    <property type="project" value="TreeGrafter"/>
</dbReference>
<evidence type="ECO:0000259" key="3">
    <source>
        <dbReference type="Pfam" id="PF00151"/>
    </source>
</evidence>
<dbReference type="Pfam" id="PF00151">
    <property type="entry name" value="Lipase"/>
    <property type="match status" value="1"/>
</dbReference>
<accession>A0A8J2NTQ0</accession>
<dbReference type="Proteomes" id="UP000708208">
    <property type="component" value="Unassembled WGS sequence"/>
</dbReference>
<comment type="similarity">
    <text evidence="1">Belongs to the AB hydrolase superfamily. Lipase family.</text>
</comment>
<feature type="domain" description="Lipase" evidence="3">
    <location>
        <begin position="56"/>
        <end position="316"/>
    </location>
</feature>
<feature type="signal peptide" evidence="2">
    <location>
        <begin position="1"/>
        <end position="22"/>
    </location>
</feature>
<sequence length="380" mass="41719">MFFRGDFLIIFCACVFLKNISSLETTTPEINLLPVNYLLKFINKLENCVKRDPNLIRFYVANNLRNSSSYTEIILNDILSLQNSGLVRNLPLKVLIHGIDQSLTAQFPQDVKNAYLRSEQILTKNILIVDYGAMANIKTESQLNGFDYPICYVQAVLNTATAGTRIAQLIQFIMDNGYAQLNDTHIIGHSLGGHVGGFAANHLQTLNGGKKPARLTALDPAAPGFRPKVLPVRPMTPDDAIFVDVIHTNQICFGVLGPVGQVDIFVNFALFLQPPCVGNITLKGFLVETLPDVLSLGSWCSHGASITYFSQSISDSLSVATGVLGATGHTAILGENCSPSTYPGQYLYLEGNFNPGTYPSLRLWKPIYPDFINNALSWRS</sequence>
<dbReference type="PANTHER" id="PTHR11610:SF173">
    <property type="entry name" value="LIPASE DOMAIN-CONTAINING PROTEIN-RELATED"/>
    <property type="match status" value="1"/>
</dbReference>
<dbReference type="InterPro" id="IPR000734">
    <property type="entry name" value="TAG_lipase"/>
</dbReference>
<evidence type="ECO:0000256" key="2">
    <source>
        <dbReference type="SAM" id="SignalP"/>
    </source>
</evidence>
<dbReference type="EMBL" id="CAJVCH010126469">
    <property type="protein sequence ID" value="CAG7725747.1"/>
    <property type="molecule type" value="Genomic_DNA"/>
</dbReference>
<protein>
    <recommendedName>
        <fullName evidence="3">Lipase domain-containing protein</fullName>
    </recommendedName>
</protein>